<feature type="transmembrane region" description="Helical" evidence="5">
    <location>
        <begin position="99"/>
        <end position="120"/>
    </location>
</feature>
<evidence type="ECO:0000256" key="4">
    <source>
        <dbReference type="ARBA" id="ARBA00023136"/>
    </source>
</evidence>
<dbReference type="CDD" id="cd17393">
    <property type="entry name" value="MFS_MosC_like"/>
    <property type="match status" value="1"/>
</dbReference>
<feature type="transmembrane region" description="Helical" evidence="5">
    <location>
        <begin position="270"/>
        <end position="289"/>
    </location>
</feature>
<dbReference type="InterPro" id="IPR011701">
    <property type="entry name" value="MFS"/>
</dbReference>
<dbReference type="OrthoDB" id="5526080at2"/>
<evidence type="ECO:0000313" key="8">
    <source>
        <dbReference type="Proteomes" id="UP000184514"/>
    </source>
</evidence>
<dbReference type="PANTHER" id="PTHR23514:SF13">
    <property type="entry name" value="INNER MEMBRANE PROTEIN YBJJ"/>
    <property type="match status" value="1"/>
</dbReference>
<dbReference type="GO" id="GO:0016020">
    <property type="term" value="C:membrane"/>
    <property type="evidence" value="ECO:0007669"/>
    <property type="project" value="UniProtKB-SubCell"/>
</dbReference>
<dbReference type="STRING" id="696762.PFRI_29310"/>
<feature type="domain" description="Major facilitator superfamily (MFS) profile" evidence="6">
    <location>
        <begin position="203"/>
        <end position="382"/>
    </location>
</feature>
<dbReference type="Pfam" id="PF07690">
    <property type="entry name" value="MFS_1"/>
    <property type="match status" value="1"/>
</dbReference>
<dbReference type="AlphaFoldDB" id="A0A1L9NUA7"/>
<dbReference type="InterPro" id="IPR051788">
    <property type="entry name" value="MFS_Transporter"/>
</dbReference>
<feature type="transmembrane region" description="Helical" evidence="5">
    <location>
        <begin position="354"/>
        <end position="376"/>
    </location>
</feature>
<feature type="transmembrane region" description="Helical" evidence="5">
    <location>
        <begin position="203"/>
        <end position="218"/>
    </location>
</feature>
<accession>A0A1L9NUA7</accession>
<proteinExistence type="predicted"/>
<evidence type="ECO:0000256" key="2">
    <source>
        <dbReference type="ARBA" id="ARBA00022692"/>
    </source>
</evidence>
<evidence type="ECO:0000256" key="5">
    <source>
        <dbReference type="SAM" id="Phobius"/>
    </source>
</evidence>
<dbReference type="RefSeq" id="WP_072631455.1">
    <property type="nucleotide sequence ID" value="NZ_MLCB01000164.1"/>
</dbReference>
<dbReference type="Proteomes" id="UP000184514">
    <property type="component" value="Unassembled WGS sequence"/>
</dbReference>
<dbReference type="PROSITE" id="PS50850">
    <property type="entry name" value="MFS"/>
    <property type="match status" value="1"/>
</dbReference>
<dbReference type="InterPro" id="IPR020846">
    <property type="entry name" value="MFS_dom"/>
</dbReference>
<feature type="transmembrane region" description="Helical" evidence="5">
    <location>
        <begin position="164"/>
        <end position="183"/>
    </location>
</feature>
<protein>
    <submittedName>
        <fullName evidence="7">Inner membrane protein YbjJ</fullName>
    </submittedName>
</protein>
<comment type="caution">
    <text evidence="7">The sequence shown here is derived from an EMBL/GenBank/DDBJ whole genome shotgun (WGS) entry which is preliminary data.</text>
</comment>
<evidence type="ECO:0000259" key="6">
    <source>
        <dbReference type="PROSITE" id="PS50850"/>
    </source>
</evidence>
<dbReference type="Gene3D" id="1.20.1250.20">
    <property type="entry name" value="MFS general substrate transporter like domains"/>
    <property type="match status" value="2"/>
</dbReference>
<organism evidence="7 8">
    <name type="scientific">Planktotalea frisia</name>
    <dbReference type="NCBI Taxonomy" id="696762"/>
    <lineage>
        <taxon>Bacteria</taxon>
        <taxon>Pseudomonadati</taxon>
        <taxon>Pseudomonadota</taxon>
        <taxon>Alphaproteobacteria</taxon>
        <taxon>Rhodobacterales</taxon>
        <taxon>Paracoccaceae</taxon>
        <taxon>Planktotalea</taxon>
    </lineage>
</organism>
<dbReference type="PANTHER" id="PTHR23514">
    <property type="entry name" value="BYPASS OF STOP CODON PROTEIN 6"/>
    <property type="match status" value="1"/>
</dbReference>
<evidence type="ECO:0000256" key="3">
    <source>
        <dbReference type="ARBA" id="ARBA00022989"/>
    </source>
</evidence>
<sequence length="382" mass="39710">MSYLNTLITDLRHSKPAAAGFVSEGLFWGTFAGLVPDIKAAIDASDGQFGLAMFFASLGAVAAMWLAPRVDAKLGNRAMQGAALAMALAFLLPGLASSVAFFTLAMVLASASSGSLDVIMNTRLSGIEADTNRSLMNLNHALFSFAYAGAALFTGLFREAGFQPFFVFVIMSVLVFMLIPVMFHKPVGFGEGEAQEPLKVRTALIFFGGAIILVAFMSEQATEAWSALHLERGLGGSAAQGALGPAILGLTMGVGRLSGQFIAAHVRETVVLQIAAVIAASGLYIAAGASNLTTAYIGFGILGIGVSVMAPMAYSAVGKRVSNQQRALVITRISVIGYMGFFVGPPLMGGLSEAFGLATSFYTISAILLIVSAVLAPGLRKQ</sequence>
<dbReference type="GO" id="GO:0022857">
    <property type="term" value="F:transmembrane transporter activity"/>
    <property type="evidence" value="ECO:0007669"/>
    <property type="project" value="InterPro"/>
</dbReference>
<evidence type="ECO:0000313" key="7">
    <source>
        <dbReference type="EMBL" id="OJI92870.1"/>
    </source>
</evidence>
<keyword evidence="3 5" id="KW-1133">Transmembrane helix</keyword>
<evidence type="ECO:0000256" key="1">
    <source>
        <dbReference type="ARBA" id="ARBA00004141"/>
    </source>
</evidence>
<comment type="subcellular location">
    <subcellularLocation>
        <location evidence="1">Membrane</location>
        <topology evidence="1">Multi-pass membrane protein</topology>
    </subcellularLocation>
</comment>
<keyword evidence="4 5" id="KW-0472">Membrane</keyword>
<reference evidence="7 8" key="1">
    <citation type="submission" date="2016-10" db="EMBL/GenBank/DDBJ databases">
        <title>Genome sequence of Planktotalea frisia SH6-1.</title>
        <authorList>
            <person name="Poehlein A."/>
            <person name="Bakenhus I."/>
            <person name="Voget S."/>
            <person name="Brinkhoff T."/>
            <person name="Simon M."/>
        </authorList>
    </citation>
    <scope>NUCLEOTIDE SEQUENCE [LARGE SCALE GENOMIC DNA]</scope>
    <source>
        <strain evidence="7 8">SH6-1</strain>
    </source>
</reference>
<dbReference type="EMBL" id="MLCB01000164">
    <property type="protein sequence ID" value="OJI92870.1"/>
    <property type="molecule type" value="Genomic_DNA"/>
</dbReference>
<feature type="transmembrane region" description="Helical" evidence="5">
    <location>
        <begin position="329"/>
        <end position="348"/>
    </location>
</feature>
<keyword evidence="8" id="KW-1185">Reference proteome</keyword>
<feature type="transmembrane region" description="Helical" evidence="5">
    <location>
        <begin position="49"/>
        <end position="67"/>
    </location>
</feature>
<feature type="transmembrane region" description="Helical" evidence="5">
    <location>
        <begin position="141"/>
        <end position="158"/>
    </location>
</feature>
<feature type="transmembrane region" description="Helical" evidence="5">
    <location>
        <begin position="295"/>
        <end position="317"/>
    </location>
</feature>
<name>A0A1L9NUA7_9RHOB</name>
<dbReference type="InterPro" id="IPR036259">
    <property type="entry name" value="MFS_trans_sf"/>
</dbReference>
<keyword evidence="2 5" id="KW-0812">Transmembrane</keyword>
<gene>
    <name evidence="7" type="primary">ybjJ</name>
    <name evidence="7" type="ORF">PFRI_29310</name>
</gene>
<dbReference type="SUPFAM" id="SSF103473">
    <property type="entry name" value="MFS general substrate transporter"/>
    <property type="match status" value="1"/>
</dbReference>